<dbReference type="PROSITE" id="PS50213">
    <property type="entry name" value="FAS1"/>
    <property type="match status" value="1"/>
</dbReference>
<dbReference type="InterPro" id="IPR000782">
    <property type="entry name" value="FAS1_domain"/>
</dbReference>
<accession>A0ABN2RE67</accession>
<dbReference type="InterPro" id="IPR050904">
    <property type="entry name" value="Adhesion/Biosynth-related"/>
</dbReference>
<dbReference type="Pfam" id="PF02469">
    <property type="entry name" value="Fasciclin"/>
    <property type="match status" value="1"/>
</dbReference>
<dbReference type="RefSeq" id="WP_246200835.1">
    <property type="nucleotide sequence ID" value="NZ_BAAAMK010000013.1"/>
</dbReference>
<dbReference type="PANTHER" id="PTHR10900:SF77">
    <property type="entry name" value="FI19380P1"/>
    <property type="match status" value="1"/>
</dbReference>
<dbReference type="InterPro" id="IPR036378">
    <property type="entry name" value="FAS1_dom_sf"/>
</dbReference>
<evidence type="ECO:0000313" key="2">
    <source>
        <dbReference type="EMBL" id="GAA1967763.1"/>
    </source>
</evidence>
<name>A0ABN2RE67_9MICO</name>
<feature type="domain" description="FAS1" evidence="1">
    <location>
        <begin position="1"/>
        <end position="150"/>
    </location>
</feature>
<dbReference type="Proteomes" id="UP001499954">
    <property type="component" value="Unassembled WGS sequence"/>
</dbReference>
<reference evidence="2 3" key="1">
    <citation type="journal article" date="2019" name="Int. J. Syst. Evol. Microbiol.">
        <title>The Global Catalogue of Microorganisms (GCM) 10K type strain sequencing project: providing services to taxonomists for standard genome sequencing and annotation.</title>
        <authorList>
            <consortium name="The Broad Institute Genomics Platform"/>
            <consortium name="The Broad Institute Genome Sequencing Center for Infectious Disease"/>
            <person name="Wu L."/>
            <person name="Ma J."/>
        </authorList>
    </citation>
    <scope>NUCLEOTIDE SEQUENCE [LARGE SCALE GENOMIC DNA]</scope>
    <source>
        <strain evidence="2 3">JCM 13584</strain>
    </source>
</reference>
<evidence type="ECO:0000259" key="1">
    <source>
        <dbReference type="PROSITE" id="PS50213"/>
    </source>
</evidence>
<proteinExistence type="predicted"/>
<dbReference type="EMBL" id="BAAAMK010000013">
    <property type="protein sequence ID" value="GAA1967763.1"/>
    <property type="molecule type" value="Genomic_DNA"/>
</dbReference>
<gene>
    <name evidence="2" type="ORF">GCM10009717_38380</name>
</gene>
<dbReference type="Gene3D" id="2.30.180.10">
    <property type="entry name" value="FAS1 domain"/>
    <property type="match status" value="1"/>
</dbReference>
<protein>
    <submittedName>
        <fullName evidence="2">Fasciclin domain-containing protein</fullName>
    </submittedName>
</protein>
<dbReference type="SUPFAM" id="SSF82153">
    <property type="entry name" value="FAS1 domain"/>
    <property type="match status" value="1"/>
</dbReference>
<sequence>MPPRSTTCGRTTASRTAGAGGDAAIVTTLSDTSTKFTAFTPNDRAFLRLVKDLTGTAPASKADALATISGALTAEQLTNVLLYHVVPGKQLGPIRVVLSKSLTMANGGIVKPRLLTLRDENPAFTDPRLVVSGINITASNGVIHRIDRVLVPGVL</sequence>
<keyword evidence="3" id="KW-1185">Reference proteome</keyword>
<dbReference type="SMART" id="SM00554">
    <property type="entry name" value="FAS1"/>
    <property type="match status" value="1"/>
</dbReference>
<evidence type="ECO:0000313" key="3">
    <source>
        <dbReference type="Proteomes" id="UP001499954"/>
    </source>
</evidence>
<organism evidence="2 3">
    <name type="scientific">Agromyces allii</name>
    <dbReference type="NCBI Taxonomy" id="393607"/>
    <lineage>
        <taxon>Bacteria</taxon>
        <taxon>Bacillati</taxon>
        <taxon>Actinomycetota</taxon>
        <taxon>Actinomycetes</taxon>
        <taxon>Micrococcales</taxon>
        <taxon>Microbacteriaceae</taxon>
        <taxon>Agromyces</taxon>
    </lineage>
</organism>
<comment type="caution">
    <text evidence="2">The sequence shown here is derived from an EMBL/GenBank/DDBJ whole genome shotgun (WGS) entry which is preliminary data.</text>
</comment>
<dbReference type="PANTHER" id="PTHR10900">
    <property type="entry name" value="PERIOSTIN-RELATED"/>
    <property type="match status" value="1"/>
</dbReference>